<sequence>VADGSEVGRKIFELHRKAREDAFTSRPTSFKDILGTRGGSTPGNHAYLVDLVEEIPALEIKNPEVEEYYHCLTRDVVIEHFNGRWPSSTELYQWVFENWYNKCEISFCSKGFFIVHFRETEDYQCCLSEGPWLGKCWLVFDSLVYGIDSNSHSITKTHVWVRLPNLPFHL</sequence>
<evidence type="ECO:0000313" key="2">
    <source>
        <dbReference type="EMBL" id="KAH9308073.1"/>
    </source>
</evidence>
<dbReference type="EMBL" id="JAHRHJ020000007">
    <property type="protein sequence ID" value="KAH9308073.1"/>
    <property type="molecule type" value="Genomic_DNA"/>
</dbReference>
<feature type="non-terminal residue" evidence="2">
    <location>
        <position position="170"/>
    </location>
</feature>
<feature type="domain" description="DUF4283" evidence="1">
    <location>
        <begin position="74"/>
        <end position="139"/>
    </location>
</feature>
<name>A0AA38KK34_TAXCH</name>
<dbReference type="AlphaFoldDB" id="A0AA38KK34"/>
<feature type="non-terminal residue" evidence="2">
    <location>
        <position position="1"/>
    </location>
</feature>
<dbReference type="Pfam" id="PF14111">
    <property type="entry name" value="DUF4283"/>
    <property type="match status" value="1"/>
</dbReference>
<dbReference type="InterPro" id="IPR025558">
    <property type="entry name" value="DUF4283"/>
</dbReference>
<evidence type="ECO:0000313" key="3">
    <source>
        <dbReference type="Proteomes" id="UP000824469"/>
    </source>
</evidence>
<evidence type="ECO:0000259" key="1">
    <source>
        <dbReference type="Pfam" id="PF14111"/>
    </source>
</evidence>
<gene>
    <name evidence="2" type="ORF">KI387_035984</name>
</gene>
<protein>
    <recommendedName>
        <fullName evidence="1">DUF4283 domain-containing protein</fullName>
    </recommendedName>
</protein>
<keyword evidence="3" id="KW-1185">Reference proteome</keyword>
<dbReference type="OMA" id="ETEDYQC"/>
<comment type="caution">
    <text evidence="2">The sequence shown here is derived from an EMBL/GenBank/DDBJ whole genome shotgun (WGS) entry which is preliminary data.</text>
</comment>
<dbReference type="Proteomes" id="UP000824469">
    <property type="component" value="Unassembled WGS sequence"/>
</dbReference>
<proteinExistence type="predicted"/>
<accession>A0AA38KK34</accession>
<organism evidence="2 3">
    <name type="scientific">Taxus chinensis</name>
    <name type="common">Chinese yew</name>
    <name type="synonym">Taxus wallichiana var. chinensis</name>
    <dbReference type="NCBI Taxonomy" id="29808"/>
    <lineage>
        <taxon>Eukaryota</taxon>
        <taxon>Viridiplantae</taxon>
        <taxon>Streptophyta</taxon>
        <taxon>Embryophyta</taxon>
        <taxon>Tracheophyta</taxon>
        <taxon>Spermatophyta</taxon>
        <taxon>Pinopsida</taxon>
        <taxon>Pinidae</taxon>
        <taxon>Conifers II</taxon>
        <taxon>Cupressales</taxon>
        <taxon>Taxaceae</taxon>
        <taxon>Taxus</taxon>
    </lineage>
</organism>
<reference evidence="2 3" key="1">
    <citation type="journal article" date="2021" name="Nat. Plants">
        <title>The Taxus genome provides insights into paclitaxel biosynthesis.</title>
        <authorList>
            <person name="Xiong X."/>
            <person name="Gou J."/>
            <person name="Liao Q."/>
            <person name="Li Y."/>
            <person name="Zhou Q."/>
            <person name="Bi G."/>
            <person name="Li C."/>
            <person name="Du R."/>
            <person name="Wang X."/>
            <person name="Sun T."/>
            <person name="Guo L."/>
            <person name="Liang H."/>
            <person name="Lu P."/>
            <person name="Wu Y."/>
            <person name="Zhang Z."/>
            <person name="Ro D.K."/>
            <person name="Shang Y."/>
            <person name="Huang S."/>
            <person name="Yan J."/>
        </authorList>
    </citation>
    <scope>NUCLEOTIDE SEQUENCE [LARGE SCALE GENOMIC DNA]</scope>
    <source>
        <strain evidence="2">Ta-2019</strain>
    </source>
</reference>